<protein>
    <recommendedName>
        <fullName evidence="1">MobA/VirD2-like nuclease domain-containing protein</fullName>
    </recommendedName>
</protein>
<organism evidence="2 3">
    <name type="scientific">Mucilaginibacter conchicola</name>
    <dbReference type="NCBI Taxonomy" id="2303333"/>
    <lineage>
        <taxon>Bacteria</taxon>
        <taxon>Pseudomonadati</taxon>
        <taxon>Bacteroidota</taxon>
        <taxon>Sphingobacteriia</taxon>
        <taxon>Sphingobacteriales</taxon>
        <taxon>Sphingobacteriaceae</taxon>
        <taxon>Mucilaginibacter</taxon>
    </lineage>
</organism>
<dbReference type="Proteomes" id="UP000264217">
    <property type="component" value="Unassembled WGS sequence"/>
</dbReference>
<dbReference type="InterPro" id="IPR005094">
    <property type="entry name" value="Endonuclease_MobA/VirD2"/>
</dbReference>
<dbReference type="OrthoDB" id="915634at2"/>
<reference evidence="2 3" key="1">
    <citation type="submission" date="2018-08" db="EMBL/GenBank/DDBJ databases">
        <title>Mucilaginibacter sp. MYSH2.</title>
        <authorList>
            <person name="Seo T."/>
        </authorList>
    </citation>
    <scope>NUCLEOTIDE SEQUENCE [LARGE SCALE GENOMIC DNA]</scope>
    <source>
        <strain evidence="2 3">MYSH2</strain>
    </source>
</reference>
<name>A0A372NME4_9SPHI</name>
<proteinExistence type="predicted"/>
<dbReference type="Pfam" id="PF03432">
    <property type="entry name" value="Relaxase"/>
    <property type="match status" value="1"/>
</dbReference>
<dbReference type="AlphaFoldDB" id="A0A372NME4"/>
<accession>A0A372NME4</accession>
<evidence type="ECO:0000313" key="2">
    <source>
        <dbReference type="EMBL" id="RFZ90116.1"/>
    </source>
</evidence>
<dbReference type="EMBL" id="QWDC01000005">
    <property type="protein sequence ID" value="RFZ90116.1"/>
    <property type="molecule type" value="Genomic_DNA"/>
</dbReference>
<sequence>MVAKIKTGKSLKGAISYNEHKVMKGSAKLISANGFFREADDLTYEEKVFRLQDLAGRNQRVTTNTLHVSLNFDPSESLDDDRLTLIAERYMDGIGFGGQPYLVYRHTDAGHPHIHIVSTNVDSDGNRISFHNLGKFRSESTRKQIEKDIGLVQAESGKPTLQLKIPGPVIYGDIETKGAIRGILTHVLKNYRFASLAELNVALARFNIMADRGSKDSLMYKHGGLRYWITDNAGIKLGVPIKASLIDKRSMIRSLDKQYVLNRALRHGRKQGVADKIEQALDNCTTMKDFQLALYRNDVYAAVSRNDDGRIYGITFVDHDQKVVFKGSDLGKGYSVAAICDRLAGDKIELRDHRTEQQPDGKKEVTVAGAEFFPNESLLALLLSPADYHPEQAQENLFRKKKKKKRQLKH</sequence>
<comment type="caution">
    <text evidence="2">The sequence shown here is derived from an EMBL/GenBank/DDBJ whole genome shotgun (WGS) entry which is preliminary data.</text>
</comment>
<evidence type="ECO:0000259" key="1">
    <source>
        <dbReference type="Pfam" id="PF03432"/>
    </source>
</evidence>
<keyword evidence="3" id="KW-1185">Reference proteome</keyword>
<feature type="domain" description="MobA/VirD2-like nuclease" evidence="1">
    <location>
        <begin position="31"/>
        <end position="151"/>
    </location>
</feature>
<evidence type="ECO:0000313" key="3">
    <source>
        <dbReference type="Proteomes" id="UP000264217"/>
    </source>
</evidence>
<dbReference type="RefSeq" id="WP_117394083.1">
    <property type="nucleotide sequence ID" value="NZ_QWDC01000005.1"/>
</dbReference>
<gene>
    <name evidence="2" type="ORF">D0C36_23015</name>
</gene>